<dbReference type="OrthoDB" id="1711136at2759"/>
<dbReference type="GeneID" id="62197805"/>
<dbReference type="PANTHER" id="PTHR10683:SF34">
    <property type="entry name" value="TRANSALDOLASE"/>
    <property type="match status" value="1"/>
</dbReference>
<keyword evidence="3" id="KW-1185">Reference proteome</keyword>
<dbReference type="Gene3D" id="3.20.20.70">
    <property type="entry name" value="Aldolase class I"/>
    <property type="match status" value="1"/>
</dbReference>
<dbReference type="RefSeq" id="XP_038780575.1">
    <property type="nucleotide sequence ID" value="XM_038924647.1"/>
</dbReference>
<evidence type="ECO:0000313" key="2">
    <source>
        <dbReference type="EMBL" id="QPG77010.1"/>
    </source>
</evidence>
<dbReference type="GO" id="GO:0009052">
    <property type="term" value="P:pentose-phosphate shunt, non-oxidative branch"/>
    <property type="evidence" value="ECO:0007669"/>
    <property type="project" value="TreeGrafter"/>
</dbReference>
<dbReference type="SUPFAM" id="SSF51569">
    <property type="entry name" value="Aldolase"/>
    <property type="match status" value="1"/>
</dbReference>
<dbReference type="GO" id="GO:0004801">
    <property type="term" value="F:transaldolase activity"/>
    <property type="evidence" value="ECO:0007669"/>
    <property type="project" value="TreeGrafter"/>
</dbReference>
<keyword evidence="1" id="KW-0704">Schiff base</keyword>
<evidence type="ECO:0000313" key="3">
    <source>
        <dbReference type="Proteomes" id="UP000662931"/>
    </source>
</evidence>
<dbReference type="Pfam" id="PF00923">
    <property type="entry name" value="TAL_FSA"/>
    <property type="match status" value="1"/>
</dbReference>
<name>A0A875RQH8_EENNA</name>
<evidence type="ECO:0000256" key="1">
    <source>
        <dbReference type="ARBA" id="ARBA00023270"/>
    </source>
</evidence>
<sequence length="337" mass="37830">MTSAFDAIAKYSNISLDTLDVEDREFYENHFGIKFYNATSNQGICYGNWSKHPEVVIEAARFVKTKTGAKESTGDDFLEKVILYSIALSGKKQLQGLKHCVMSQIRPAYADNEEKTFNYAMGIIHAYEDLGVDRSRVVIKIPVTWESMHAAYRLEHDEKVKCLGTVVHSFEQGVVAAEAGCTYIAPYVDTFSEVLDASTFSDPDPEDNYGVLLTRKLQKYYRAYGIKTEIVIAALIGYRSVLAVSGVDEMTLSPVILNKLLANKAPEGFKTPYLAKSYSTKEAGEKISLFNDKKAYYAKFNANKTAVERYEQVKQFFTDADNSSKKLLRGIFKESSI</sequence>
<reference evidence="2" key="1">
    <citation type="submission" date="2020-10" db="EMBL/GenBank/DDBJ databases">
        <authorList>
            <person name="Roach M.J.R."/>
        </authorList>
    </citation>
    <scope>NUCLEOTIDE SEQUENCE</scope>
    <source>
        <strain evidence="2">CBS 1945</strain>
    </source>
</reference>
<proteinExistence type="predicted"/>
<dbReference type="KEGG" id="bnn:FOA43_004405"/>
<protein>
    <recommendedName>
        <fullName evidence="4">Transaldolase</fullName>
    </recommendedName>
</protein>
<evidence type="ECO:0008006" key="4">
    <source>
        <dbReference type="Google" id="ProtNLM"/>
    </source>
</evidence>
<organism evidence="2 3">
    <name type="scientific">Eeniella nana</name>
    <name type="common">Yeast</name>
    <name type="synonym">Brettanomyces nanus</name>
    <dbReference type="NCBI Taxonomy" id="13502"/>
    <lineage>
        <taxon>Eukaryota</taxon>
        <taxon>Fungi</taxon>
        <taxon>Dikarya</taxon>
        <taxon>Ascomycota</taxon>
        <taxon>Saccharomycotina</taxon>
        <taxon>Pichiomycetes</taxon>
        <taxon>Pichiales</taxon>
        <taxon>Pichiaceae</taxon>
        <taxon>Brettanomyces</taxon>
    </lineage>
</organism>
<dbReference type="InterPro" id="IPR001585">
    <property type="entry name" value="TAL/FSA"/>
</dbReference>
<gene>
    <name evidence="2" type="ORF">FOA43_004405</name>
</gene>
<dbReference type="EMBL" id="CP064815">
    <property type="protein sequence ID" value="QPG77010.1"/>
    <property type="molecule type" value="Genomic_DNA"/>
</dbReference>
<accession>A0A875RQH8</accession>
<dbReference type="AlphaFoldDB" id="A0A875RQH8"/>
<dbReference type="PANTHER" id="PTHR10683">
    <property type="entry name" value="TRANSALDOLASE"/>
    <property type="match status" value="1"/>
</dbReference>
<dbReference type="GO" id="GO:0005975">
    <property type="term" value="P:carbohydrate metabolic process"/>
    <property type="evidence" value="ECO:0007669"/>
    <property type="project" value="InterPro"/>
</dbReference>
<dbReference type="InterPro" id="IPR013785">
    <property type="entry name" value="Aldolase_TIM"/>
</dbReference>
<dbReference type="Proteomes" id="UP000662931">
    <property type="component" value="Chromosome 4"/>
</dbReference>